<feature type="transmembrane region" description="Helical" evidence="6">
    <location>
        <begin position="235"/>
        <end position="254"/>
    </location>
</feature>
<proteinExistence type="predicted"/>
<evidence type="ECO:0000256" key="3">
    <source>
        <dbReference type="ARBA" id="ARBA00022692"/>
    </source>
</evidence>
<keyword evidence="3 6" id="KW-0812">Transmembrane</keyword>
<protein>
    <submittedName>
        <fullName evidence="9">RDD family protein</fullName>
    </submittedName>
</protein>
<dbReference type="SUPFAM" id="SSF55277">
    <property type="entry name" value="GYF domain"/>
    <property type="match status" value="1"/>
</dbReference>
<dbReference type="GO" id="GO:0005886">
    <property type="term" value="C:plasma membrane"/>
    <property type="evidence" value="ECO:0007669"/>
    <property type="project" value="UniProtKB-SubCell"/>
</dbReference>
<evidence type="ECO:0000256" key="1">
    <source>
        <dbReference type="ARBA" id="ARBA00004651"/>
    </source>
</evidence>
<gene>
    <name evidence="9" type="ORF">ABU614_08400</name>
</gene>
<evidence type="ECO:0000313" key="9">
    <source>
        <dbReference type="EMBL" id="XCO76792.1"/>
    </source>
</evidence>
<feature type="transmembrane region" description="Helical" evidence="6">
    <location>
        <begin position="290"/>
        <end position="315"/>
    </location>
</feature>
<evidence type="ECO:0000256" key="6">
    <source>
        <dbReference type="SAM" id="Phobius"/>
    </source>
</evidence>
<dbReference type="InterPro" id="IPR025640">
    <property type="entry name" value="GYF_2"/>
</dbReference>
<reference evidence="9" key="1">
    <citation type="submission" date="2024-06" db="EMBL/GenBank/DDBJ databases">
        <authorList>
            <person name="Li S."/>
        </authorList>
    </citation>
    <scope>NUCLEOTIDE SEQUENCE</scope>
    <source>
        <strain evidence="9">SR10</strain>
    </source>
</reference>
<feature type="transmembrane region" description="Helical" evidence="6">
    <location>
        <begin position="176"/>
        <end position="198"/>
    </location>
</feature>
<dbReference type="AlphaFoldDB" id="A0AAU8MZX1"/>
<accession>A0AAU8MZX1</accession>
<feature type="domain" description="RDD" evidence="7">
    <location>
        <begin position="130"/>
        <end position="267"/>
    </location>
</feature>
<dbReference type="EMBL" id="CP159925">
    <property type="protein sequence ID" value="XCO76792.1"/>
    <property type="molecule type" value="Genomic_DNA"/>
</dbReference>
<dbReference type="RefSeq" id="WP_363800021.1">
    <property type="nucleotide sequence ID" value="NZ_CP159925.1"/>
</dbReference>
<evidence type="ECO:0000256" key="5">
    <source>
        <dbReference type="ARBA" id="ARBA00023136"/>
    </source>
</evidence>
<evidence type="ECO:0000256" key="2">
    <source>
        <dbReference type="ARBA" id="ARBA00022475"/>
    </source>
</evidence>
<organism evidence="9">
    <name type="scientific">Lysobacter firmicutimachus</name>
    <dbReference type="NCBI Taxonomy" id="1792846"/>
    <lineage>
        <taxon>Bacteria</taxon>
        <taxon>Pseudomonadati</taxon>
        <taxon>Pseudomonadota</taxon>
        <taxon>Gammaproteobacteria</taxon>
        <taxon>Lysobacterales</taxon>
        <taxon>Lysobacteraceae</taxon>
        <taxon>Lysobacter</taxon>
    </lineage>
</organism>
<sequence length="320" mass="34630">MTQWYYSDADRNRHGPLEADTMIDLHRRGELGAETLVWRDGLTQWRPWRELAGELIASPGFAAAAAPAPATADPVAAAVSARLDAAEHAAQASPQAAPAAADRDSPYAAPRAGVDEIAEVVHGHEVVHVGFWKRMAAYLIDSMLIGIAYYAVSMFMTVFVLAIGMASASWMSKPEVAMALMIGGVYLLMGALSLAYYVGFESSSMQATLGKRAVGIKTVDLDGRRLTRGRAFGRWLASWLSYATLGVGYLMIAFTDRKRGLHDLVAKTQVVDRWAYTAQPDLQRRDLGPVAIVVLVLGGLMWLLTIGLVAALALLPTLMR</sequence>
<evidence type="ECO:0000256" key="4">
    <source>
        <dbReference type="ARBA" id="ARBA00022989"/>
    </source>
</evidence>
<keyword evidence="4 6" id="KW-1133">Transmembrane helix</keyword>
<dbReference type="Pfam" id="PF14237">
    <property type="entry name" value="GYF_2"/>
    <property type="match status" value="1"/>
</dbReference>
<dbReference type="InterPro" id="IPR035445">
    <property type="entry name" value="GYF-like_dom_sf"/>
</dbReference>
<dbReference type="PANTHER" id="PTHR36115">
    <property type="entry name" value="PROLINE-RICH ANTIGEN HOMOLOG-RELATED"/>
    <property type="match status" value="1"/>
</dbReference>
<evidence type="ECO:0000259" key="8">
    <source>
        <dbReference type="Pfam" id="PF14237"/>
    </source>
</evidence>
<feature type="domain" description="GYF" evidence="8">
    <location>
        <begin position="4"/>
        <end position="52"/>
    </location>
</feature>
<dbReference type="InterPro" id="IPR051791">
    <property type="entry name" value="Pra-immunoreactive"/>
</dbReference>
<keyword evidence="2" id="KW-1003">Cell membrane</keyword>
<keyword evidence="5 6" id="KW-0472">Membrane</keyword>
<feature type="transmembrane region" description="Helical" evidence="6">
    <location>
        <begin position="143"/>
        <end position="170"/>
    </location>
</feature>
<dbReference type="InterPro" id="IPR010432">
    <property type="entry name" value="RDD"/>
</dbReference>
<evidence type="ECO:0000259" key="7">
    <source>
        <dbReference type="Pfam" id="PF06271"/>
    </source>
</evidence>
<dbReference type="Pfam" id="PF06271">
    <property type="entry name" value="RDD"/>
    <property type="match status" value="1"/>
</dbReference>
<dbReference type="PANTHER" id="PTHR36115:SF6">
    <property type="entry name" value="PROLINE-RICH ANTIGEN HOMOLOG"/>
    <property type="match status" value="1"/>
</dbReference>
<comment type="subcellular location">
    <subcellularLocation>
        <location evidence="1">Cell membrane</location>
        <topology evidence="1">Multi-pass membrane protein</topology>
    </subcellularLocation>
</comment>
<name>A0AAU8MZX1_9GAMM</name>